<name>A0A2P5W8D9_GOSBA</name>
<accession>A0A2P5W8D9</accession>
<dbReference type="AlphaFoldDB" id="A0A2P5W8D9"/>
<dbReference type="Proteomes" id="UP000239757">
    <property type="component" value="Unassembled WGS sequence"/>
</dbReference>
<sequence length="166" mass="18710">MLLPSYKIVIFLDAKVVVELFFNALELESFKATFMDATVKHSSTNIQYLVARRIISSENVIQIGMMFHCLVETDFATLRKALVPKPTTKSGAFDVEHDLSSSKGKTPMSLLDGKLNINVEVICELPKLLVEVILETLEPKFYHFKKSHQALKGHDPLEADFEKKAV</sequence>
<dbReference type="EMBL" id="KZ668605">
    <property type="protein sequence ID" value="PPR87366.1"/>
    <property type="molecule type" value="Genomic_DNA"/>
</dbReference>
<gene>
    <name evidence="1" type="ORF">GOBAR_AA33320</name>
</gene>
<proteinExistence type="predicted"/>
<evidence type="ECO:0000313" key="1">
    <source>
        <dbReference type="EMBL" id="PPR87366.1"/>
    </source>
</evidence>
<reference evidence="1 2" key="1">
    <citation type="submission" date="2015-01" db="EMBL/GenBank/DDBJ databases">
        <title>Genome of allotetraploid Gossypium barbadense reveals genomic plasticity and fiber elongation in cotton evolution.</title>
        <authorList>
            <person name="Chen X."/>
            <person name="Liu X."/>
            <person name="Zhao B."/>
            <person name="Zheng H."/>
            <person name="Hu Y."/>
            <person name="Lu G."/>
            <person name="Yang C."/>
            <person name="Chen J."/>
            <person name="Shan C."/>
            <person name="Zhang L."/>
            <person name="Zhou Y."/>
            <person name="Wang L."/>
            <person name="Guo W."/>
            <person name="Bai Y."/>
            <person name="Ruan J."/>
            <person name="Shangguan X."/>
            <person name="Mao Y."/>
            <person name="Jiang J."/>
            <person name="Zhu Y."/>
            <person name="Lei J."/>
            <person name="Kang H."/>
            <person name="Chen S."/>
            <person name="He X."/>
            <person name="Wang R."/>
            <person name="Wang Y."/>
            <person name="Chen J."/>
            <person name="Wang L."/>
            <person name="Yu S."/>
            <person name="Wang B."/>
            <person name="Wei J."/>
            <person name="Song S."/>
            <person name="Lu X."/>
            <person name="Gao Z."/>
            <person name="Gu W."/>
            <person name="Deng X."/>
            <person name="Ma D."/>
            <person name="Wang S."/>
            <person name="Liang W."/>
            <person name="Fang L."/>
            <person name="Cai C."/>
            <person name="Zhu X."/>
            <person name="Zhou B."/>
            <person name="Zhang Y."/>
            <person name="Chen Z."/>
            <person name="Xu S."/>
            <person name="Zhu R."/>
            <person name="Wang S."/>
            <person name="Zhang T."/>
            <person name="Zhao G."/>
        </authorList>
    </citation>
    <scope>NUCLEOTIDE SEQUENCE [LARGE SCALE GENOMIC DNA]</scope>
    <source>
        <strain evidence="2">cv. Xinhai21</strain>
        <tissue evidence="1">Leaf</tissue>
    </source>
</reference>
<evidence type="ECO:0000313" key="2">
    <source>
        <dbReference type="Proteomes" id="UP000239757"/>
    </source>
</evidence>
<protein>
    <submittedName>
        <fullName evidence="1">Uncharacterized protein</fullName>
    </submittedName>
</protein>
<organism evidence="1 2">
    <name type="scientific">Gossypium barbadense</name>
    <name type="common">Sea Island cotton</name>
    <name type="synonym">Hibiscus barbadensis</name>
    <dbReference type="NCBI Taxonomy" id="3634"/>
    <lineage>
        <taxon>Eukaryota</taxon>
        <taxon>Viridiplantae</taxon>
        <taxon>Streptophyta</taxon>
        <taxon>Embryophyta</taxon>
        <taxon>Tracheophyta</taxon>
        <taxon>Spermatophyta</taxon>
        <taxon>Magnoliopsida</taxon>
        <taxon>eudicotyledons</taxon>
        <taxon>Gunneridae</taxon>
        <taxon>Pentapetalae</taxon>
        <taxon>rosids</taxon>
        <taxon>malvids</taxon>
        <taxon>Malvales</taxon>
        <taxon>Malvaceae</taxon>
        <taxon>Malvoideae</taxon>
        <taxon>Gossypium</taxon>
    </lineage>
</organism>